<dbReference type="EMBL" id="JARBDR010000919">
    <property type="protein sequence ID" value="KAJ8300936.1"/>
    <property type="molecule type" value="Genomic_DNA"/>
</dbReference>
<proteinExistence type="predicted"/>
<keyword evidence="2" id="KW-1185">Reference proteome</keyword>
<dbReference type="Proteomes" id="UP001217089">
    <property type="component" value="Unassembled WGS sequence"/>
</dbReference>
<name>A0ABQ9E691_TEGGR</name>
<evidence type="ECO:0000313" key="2">
    <source>
        <dbReference type="Proteomes" id="UP001217089"/>
    </source>
</evidence>
<evidence type="ECO:0000313" key="1">
    <source>
        <dbReference type="EMBL" id="KAJ8300936.1"/>
    </source>
</evidence>
<sequence>MLMWALSFAALNRIGFRDLESNIKRKAQDMALFHFLPNQDDYNNLKVRMEVMMMRILKEYFNAFKEVDVVDHIPHDYSEDSSKKTKIICFIWQINLGVLHENPSSTAGVIAIMEHPTQICAKQRW</sequence>
<gene>
    <name evidence="1" type="ORF">KUTeg_022455</name>
</gene>
<organism evidence="1 2">
    <name type="scientific">Tegillarca granosa</name>
    <name type="common">Malaysian cockle</name>
    <name type="synonym">Anadara granosa</name>
    <dbReference type="NCBI Taxonomy" id="220873"/>
    <lineage>
        <taxon>Eukaryota</taxon>
        <taxon>Metazoa</taxon>
        <taxon>Spiralia</taxon>
        <taxon>Lophotrochozoa</taxon>
        <taxon>Mollusca</taxon>
        <taxon>Bivalvia</taxon>
        <taxon>Autobranchia</taxon>
        <taxon>Pteriomorphia</taxon>
        <taxon>Arcoida</taxon>
        <taxon>Arcoidea</taxon>
        <taxon>Arcidae</taxon>
        <taxon>Tegillarca</taxon>
    </lineage>
</organism>
<accession>A0ABQ9E691</accession>
<reference evidence="1 2" key="1">
    <citation type="submission" date="2022-12" db="EMBL/GenBank/DDBJ databases">
        <title>Chromosome-level genome of Tegillarca granosa.</title>
        <authorList>
            <person name="Kim J."/>
        </authorList>
    </citation>
    <scope>NUCLEOTIDE SEQUENCE [LARGE SCALE GENOMIC DNA]</scope>
    <source>
        <strain evidence="1">Teg-2019</strain>
        <tissue evidence="1">Adductor muscle</tissue>
    </source>
</reference>
<comment type="caution">
    <text evidence="1">The sequence shown here is derived from an EMBL/GenBank/DDBJ whole genome shotgun (WGS) entry which is preliminary data.</text>
</comment>
<protein>
    <submittedName>
        <fullName evidence="1">Uncharacterized protein</fullName>
    </submittedName>
</protein>